<protein>
    <submittedName>
        <fullName evidence="1">Uncharacterized protein</fullName>
    </submittedName>
</protein>
<sequence length="60" mass="6901">MLIVDRAFSSISKTIDFETKSKIKINLAFISIHTWIVHCKANLFETLKLKLKKGEILIVL</sequence>
<proteinExistence type="predicted"/>
<dbReference type="Proteomes" id="UP000887458">
    <property type="component" value="Unassembled WGS sequence"/>
</dbReference>
<gene>
    <name evidence="1" type="ORF">DERP_006813</name>
</gene>
<accession>A0ABQ8ISF7</accession>
<name>A0ABQ8ISF7_DERPT</name>
<organism evidence="1 2">
    <name type="scientific">Dermatophagoides pteronyssinus</name>
    <name type="common">European house dust mite</name>
    <dbReference type="NCBI Taxonomy" id="6956"/>
    <lineage>
        <taxon>Eukaryota</taxon>
        <taxon>Metazoa</taxon>
        <taxon>Ecdysozoa</taxon>
        <taxon>Arthropoda</taxon>
        <taxon>Chelicerata</taxon>
        <taxon>Arachnida</taxon>
        <taxon>Acari</taxon>
        <taxon>Acariformes</taxon>
        <taxon>Sarcoptiformes</taxon>
        <taxon>Astigmata</taxon>
        <taxon>Psoroptidia</taxon>
        <taxon>Analgoidea</taxon>
        <taxon>Pyroglyphidae</taxon>
        <taxon>Dermatophagoidinae</taxon>
        <taxon>Dermatophagoides</taxon>
    </lineage>
</organism>
<dbReference type="EMBL" id="NJHN03000123">
    <property type="protein sequence ID" value="KAH9413127.1"/>
    <property type="molecule type" value="Genomic_DNA"/>
</dbReference>
<keyword evidence="2" id="KW-1185">Reference proteome</keyword>
<comment type="caution">
    <text evidence="1">The sequence shown here is derived from an EMBL/GenBank/DDBJ whole genome shotgun (WGS) entry which is preliminary data.</text>
</comment>
<evidence type="ECO:0000313" key="1">
    <source>
        <dbReference type="EMBL" id="KAH9413127.1"/>
    </source>
</evidence>
<reference evidence="1 2" key="2">
    <citation type="journal article" date="2022" name="Mol. Biol. Evol.">
        <title>Comparative Genomics Reveals Insights into the Divergent Evolution of Astigmatic Mites and Household Pest Adaptations.</title>
        <authorList>
            <person name="Xiong Q."/>
            <person name="Wan A.T."/>
            <person name="Liu X."/>
            <person name="Fung C.S."/>
            <person name="Xiao X."/>
            <person name="Malainual N."/>
            <person name="Hou J."/>
            <person name="Wang L."/>
            <person name="Wang M."/>
            <person name="Yang K.Y."/>
            <person name="Cui Y."/>
            <person name="Leung E.L."/>
            <person name="Nong W."/>
            <person name="Shin S.K."/>
            <person name="Au S.W."/>
            <person name="Jeong K.Y."/>
            <person name="Chew F.T."/>
            <person name="Hui J.H."/>
            <person name="Leung T.F."/>
            <person name="Tungtrongchitr A."/>
            <person name="Zhong N."/>
            <person name="Liu Z."/>
            <person name="Tsui S.K."/>
        </authorList>
    </citation>
    <scope>NUCLEOTIDE SEQUENCE [LARGE SCALE GENOMIC DNA]</scope>
    <source>
        <strain evidence="1">Derp</strain>
    </source>
</reference>
<reference evidence="1 2" key="1">
    <citation type="journal article" date="2018" name="J. Allergy Clin. Immunol.">
        <title>High-quality assembly of Dermatophagoides pteronyssinus genome and transcriptome reveals a wide range of novel allergens.</title>
        <authorList>
            <person name="Liu X.Y."/>
            <person name="Yang K.Y."/>
            <person name="Wang M.Q."/>
            <person name="Kwok J.S."/>
            <person name="Zeng X."/>
            <person name="Yang Z."/>
            <person name="Xiao X.J."/>
            <person name="Lau C.P."/>
            <person name="Li Y."/>
            <person name="Huang Z.M."/>
            <person name="Ba J.G."/>
            <person name="Yim A.K."/>
            <person name="Ouyang C.Y."/>
            <person name="Ngai S.M."/>
            <person name="Chan T.F."/>
            <person name="Leung E.L."/>
            <person name="Liu L."/>
            <person name="Liu Z.G."/>
            <person name="Tsui S.K."/>
        </authorList>
    </citation>
    <scope>NUCLEOTIDE SEQUENCE [LARGE SCALE GENOMIC DNA]</scope>
    <source>
        <strain evidence="1">Derp</strain>
    </source>
</reference>
<evidence type="ECO:0000313" key="2">
    <source>
        <dbReference type="Proteomes" id="UP000887458"/>
    </source>
</evidence>